<dbReference type="RefSeq" id="WP_374216842.1">
    <property type="nucleotide sequence ID" value="NZ_JAXOVW010000005.1"/>
</dbReference>
<keyword evidence="2" id="KW-1185">Reference proteome</keyword>
<evidence type="ECO:0000313" key="1">
    <source>
        <dbReference type="EMBL" id="MDZ5606257.1"/>
    </source>
</evidence>
<dbReference type="EMBL" id="JAXOVW010000005">
    <property type="protein sequence ID" value="MDZ5606257.1"/>
    <property type="molecule type" value="Genomic_DNA"/>
</dbReference>
<comment type="caution">
    <text evidence="1">The sequence shown here is derived from an EMBL/GenBank/DDBJ whole genome shotgun (WGS) entry which is preliminary data.</text>
</comment>
<dbReference type="Proteomes" id="UP001291930">
    <property type="component" value="Unassembled WGS sequence"/>
</dbReference>
<organism evidence="1 2">
    <name type="scientific">Bacillus bingmayongensis</name>
    <dbReference type="NCBI Taxonomy" id="1150157"/>
    <lineage>
        <taxon>Bacteria</taxon>
        <taxon>Bacillati</taxon>
        <taxon>Bacillota</taxon>
        <taxon>Bacilli</taxon>
        <taxon>Bacillales</taxon>
        <taxon>Bacillaceae</taxon>
        <taxon>Bacillus</taxon>
    </lineage>
</organism>
<sequence length="68" mass="8230">MFAMTNYQQPDPYHNIQYWHQMQQHMKNQQAQQQLQQHQLLEQQGYVKKKNCNCSGKKQILPDQQNQG</sequence>
<gene>
    <name evidence="1" type="ORF">U2I54_03840</name>
</gene>
<proteinExistence type="predicted"/>
<protein>
    <submittedName>
        <fullName evidence="1">Cytochrome C oxidase subunit III</fullName>
    </submittedName>
</protein>
<reference evidence="2" key="1">
    <citation type="submission" date="2023-11" db="EMBL/GenBank/DDBJ databases">
        <title>Genome Sequence of Bacillus pseudomycoides stain BUPM19.</title>
        <authorList>
            <person name="Farhat A."/>
        </authorList>
    </citation>
    <scope>NUCLEOTIDE SEQUENCE [LARGE SCALE GENOMIC DNA]</scope>
    <source>
        <strain evidence="2">BUPM19</strain>
    </source>
</reference>
<name>A0ABU5JS40_9BACI</name>
<evidence type="ECO:0000313" key="2">
    <source>
        <dbReference type="Proteomes" id="UP001291930"/>
    </source>
</evidence>
<accession>A0ABU5JS40</accession>